<accession>A0ABQ7ZQM9</accession>
<keyword evidence="2" id="KW-0472">Membrane</keyword>
<reference evidence="4 5" key="1">
    <citation type="submission" date="2021-05" db="EMBL/GenBank/DDBJ databases">
        <title>Genome Assembly of Synthetic Allotetraploid Brassica napus Reveals Homoeologous Exchanges between Subgenomes.</title>
        <authorList>
            <person name="Davis J.T."/>
        </authorList>
    </citation>
    <scope>NUCLEOTIDE SEQUENCE [LARGE SCALE GENOMIC DNA]</scope>
    <source>
        <strain evidence="5">cv. Da-Ae</strain>
        <tissue evidence="4">Seedling</tissue>
    </source>
</reference>
<feature type="compositionally biased region" description="Low complexity" evidence="1">
    <location>
        <begin position="392"/>
        <end position="406"/>
    </location>
</feature>
<feature type="region of interest" description="Disordered" evidence="1">
    <location>
        <begin position="362"/>
        <end position="406"/>
    </location>
</feature>
<evidence type="ECO:0000259" key="3">
    <source>
        <dbReference type="PROSITE" id="PS50250"/>
    </source>
</evidence>
<keyword evidence="5" id="KW-1185">Reference proteome</keyword>
<feature type="transmembrane region" description="Helical" evidence="2">
    <location>
        <begin position="21"/>
        <end position="44"/>
    </location>
</feature>
<dbReference type="EMBL" id="JAGKQM010000014">
    <property type="protein sequence ID" value="KAH0882542.1"/>
    <property type="molecule type" value="Genomic_DNA"/>
</dbReference>
<feature type="compositionally biased region" description="Polar residues" evidence="1">
    <location>
        <begin position="727"/>
        <end position="737"/>
    </location>
</feature>
<keyword evidence="2" id="KW-1133">Transmembrane helix</keyword>
<dbReference type="InterPro" id="IPR000717">
    <property type="entry name" value="PCI_dom"/>
</dbReference>
<sequence>MSLLSPSSSVLSIDFESPFVAPYPCFYILLFISFLCVCWFYSFLFCIDLKSCSTFTIPIRFSPPEPRRRRGESPEGVYVYDRMNQGGNTQTVAPLDPNSIEKRYGVDGSQVQISPYQYSIGSDGSSWTAHTVVDNQVVQNGNYSNSNYYHPPQPTVPNVQETPDNAPFTISSTASGTANVAQDYSGYTPYQTSANPPQNYSNTGYSNYYSGYQQQQQQPSQSGAYQNTGAPYQPISSFQNPGSYPAATASYSGTYYNPPDYQTNGGYQTTNYNNQSAGGCYPSANYSNQTNTPNQGNYTANPYQNYTPDAANTYSSTVSTTTPVHYQQNYQQWPAYYSQTEVPCAPGTEKLSATSAVSQSFPVPGVTNETPASNVQPAPSYAQPWRQETNLSQPSSQQPAAAVSASNDAYWKHQTPNQQAHYPVPPQNHYQSPLETKPLYETPFQGHQRATYPQGMNSQSSVHQAPLGYRQPTQTTPSVDAQRVSKVQIPTNPRIASNFPSGYTKMDKGSSAAGLTQSPAYVSVSMPKPKGHATAVPEPGTLPKSLCGFVERAFARCKDDKEKASCQAALKKVITEARDDGSLHTRDWDTEPLSTVLNTDMTNTESSSTLISSLQNKSPTKRPKSRWEPFVEKPFVKSALTFSSGVKFGGWNQQNQNNKKSFESFQKADAVTDSKPTYSWQNSKPAYAWQNSAKKSFQRPVKRQRFSGGAANAIDDEASSDSDKDSTPSAMSFATSAEETKRRDSRSKRFEKVQGHSRRNDIPKPMNVGNLHSRRGTALRLGEDFDESGCRSVEDIDWNALTVKGTCQEIEKRYFRLTSAPDPSAVRPEDVLEKALLMVQDSQKNYLYKCDQLKSIRQDLTVQRIHNHLTVKVYETHARLALEAGDLPEYNQCLSQLKILYAEGIEGCSLEFAAYSLLYITLHSNNNRELLSSMSRLSKEAKKDEAVRHALSVRGAVTSGNYVMFFRLYKTAPNMNSFLMDLYVEKMRYKAVTFMSRSCRPTIPVSYIAQVLGFTNTLSEGTGEKETNGVEVCSEWLKAHGASLIADSNGDMLLDTKVSTTNLFMPEPEDAVAHGDKNLDVNDFFTRTS</sequence>
<feature type="compositionally biased region" description="Polar residues" evidence="1">
    <location>
        <begin position="600"/>
        <end position="618"/>
    </location>
</feature>
<evidence type="ECO:0000313" key="4">
    <source>
        <dbReference type="EMBL" id="KAH0882542.1"/>
    </source>
</evidence>
<dbReference type="InterPro" id="IPR005062">
    <property type="entry name" value="SAC3/GANP/THP3_conserved"/>
</dbReference>
<evidence type="ECO:0000313" key="5">
    <source>
        <dbReference type="Proteomes" id="UP000824890"/>
    </source>
</evidence>
<dbReference type="Gene3D" id="1.25.40.990">
    <property type="match status" value="1"/>
</dbReference>
<keyword evidence="2" id="KW-0812">Transmembrane</keyword>
<feature type="region of interest" description="Disordered" evidence="1">
    <location>
        <begin position="188"/>
        <end position="241"/>
    </location>
</feature>
<evidence type="ECO:0000256" key="2">
    <source>
        <dbReference type="SAM" id="Phobius"/>
    </source>
</evidence>
<feature type="compositionally biased region" description="Polar residues" evidence="1">
    <location>
        <begin position="362"/>
        <end position="377"/>
    </location>
</feature>
<dbReference type="PROSITE" id="PS50250">
    <property type="entry name" value="PCI"/>
    <property type="match status" value="1"/>
</dbReference>
<dbReference type="Pfam" id="PF03399">
    <property type="entry name" value="SAC3_GANP"/>
    <property type="match status" value="1"/>
</dbReference>
<gene>
    <name evidence="4" type="ORF">HID58_058638</name>
</gene>
<dbReference type="InterPro" id="IPR045107">
    <property type="entry name" value="SAC3/GANP/THP3"/>
</dbReference>
<feature type="region of interest" description="Disordered" evidence="1">
    <location>
        <begin position="708"/>
        <end position="771"/>
    </location>
</feature>
<proteinExistence type="predicted"/>
<comment type="caution">
    <text evidence="4">The sequence shown here is derived from an EMBL/GenBank/DDBJ whole genome shotgun (WGS) entry which is preliminary data.</text>
</comment>
<dbReference type="PANTHER" id="PTHR12436:SF4">
    <property type="entry name" value="LEUKOCYTE RECEPTOR CLUSTER MEMBER 8"/>
    <property type="match status" value="1"/>
</dbReference>
<evidence type="ECO:0000256" key="1">
    <source>
        <dbReference type="SAM" id="MobiDB-lite"/>
    </source>
</evidence>
<name>A0ABQ7ZQM9_BRANA</name>
<protein>
    <recommendedName>
        <fullName evidence="3">PCI domain-containing protein</fullName>
    </recommendedName>
</protein>
<feature type="region of interest" description="Disordered" evidence="1">
    <location>
        <begin position="600"/>
        <end position="628"/>
    </location>
</feature>
<feature type="compositionally biased region" description="Basic and acidic residues" evidence="1">
    <location>
        <begin position="738"/>
        <end position="762"/>
    </location>
</feature>
<organism evidence="4 5">
    <name type="scientific">Brassica napus</name>
    <name type="common">Rape</name>
    <dbReference type="NCBI Taxonomy" id="3708"/>
    <lineage>
        <taxon>Eukaryota</taxon>
        <taxon>Viridiplantae</taxon>
        <taxon>Streptophyta</taxon>
        <taxon>Embryophyta</taxon>
        <taxon>Tracheophyta</taxon>
        <taxon>Spermatophyta</taxon>
        <taxon>Magnoliopsida</taxon>
        <taxon>eudicotyledons</taxon>
        <taxon>Gunneridae</taxon>
        <taxon>Pentapetalae</taxon>
        <taxon>rosids</taxon>
        <taxon>malvids</taxon>
        <taxon>Brassicales</taxon>
        <taxon>Brassicaceae</taxon>
        <taxon>Brassiceae</taxon>
        <taxon>Brassica</taxon>
    </lineage>
</organism>
<feature type="compositionally biased region" description="Polar residues" evidence="1">
    <location>
        <begin position="188"/>
        <end position="197"/>
    </location>
</feature>
<feature type="compositionally biased region" description="Polar residues" evidence="1">
    <location>
        <begin position="228"/>
        <end position="241"/>
    </location>
</feature>
<feature type="domain" description="PCI" evidence="3">
    <location>
        <begin position="886"/>
        <end position="1060"/>
    </location>
</feature>
<dbReference type="Proteomes" id="UP000824890">
    <property type="component" value="Unassembled WGS sequence"/>
</dbReference>
<feature type="compositionally biased region" description="Low complexity" evidence="1">
    <location>
        <begin position="198"/>
        <end position="227"/>
    </location>
</feature>
<dbReference type="PANTHER" id="PTHR12436">
    <property type="entry name" value="80 KDA MCM3-ASSOCIATED PROTEIN"/>
    <property type="match status" value="1"/>
</dbReference>